<dbReference type="PANTHER" id="PTHR43214">
    <property type="entry name" value="TWO-COMPONENT RESPONSE REGULATOR"/>
    <property type="match status" value="1"/>
</dbReference>
<reference evidence="5 6" key="1">
    <citation type="submission" date="2018-07" db="EMBL/GenBank/DDBJ databases">
        <title>Genomic Encyclopedia of Type Strains, Phase IV (KMG-IV): sequencing the most valuable type-strain genomes for metagenomic binning, comparative biology and taxonomic classification.</title>
        <authorList>
            <person name="Goeker M."/>
        </authorList>
    </citation>
    <scope>NUCLEOTIDE SEQUENCE [LARGE SCALE GENOMIC DNA]</scope>
    <source>
        <strain evidence="5 6">DSM 27016</strain>
    </source>
</reference>
<dbReference type="InterPro" id="IPR000792">
    <property type="entry name" value="Tscrpt_reg_LuxR_C"/>
</dbReference>
<dbReference type="OrthoDB" id="1738855at2"/>
<dbReference type="Gene3D" id="3.30.450.40">
    <property type="match status" value="1"/>
</dbReference>
<evidence type="ECO:0000313" key="6">
    <source>
        <dbReference type="Proteomes" id="UP000253034"/>
    </source>
</evidence>
<accession>A0A369BET4</accession>
<keyword evidence="6" id="KW-1185">Reference proteome</keyword>
<dbReference type="Gene3D" id="1.10.10.10">
    <property type="entry name" value="Winged helix-like DNA-binding domain superfamily/Winged helix DNA-binding domain"/>
    <property type="match status" value="1"/>
</dbReference>
<dbReference type="InterPro" id="IPR036388">
    <property type="entry name" value="WH-like_DNA-bd_sf"/>
</dbReference>
<feature type="domain" description="HTH luxR-type" evidence="4">
    <location>
        <begin position="135"/>
        <end position="200"/>
    </location>
</feature>
<dbReference type="InterPro" id="IPR029016">
    <property type="entry name" value="GAF-like_dom_sf"/>
</dbReference>
<dbReference type="CDD" id="cd06170">
    <property type="entry name" value="LuxR_C_like"/>
    <property type="match status" value="1"/>
</dbReference>
<proteinExistence type="predicted"/>
<dbReference type="RefSeq" id="WP_114296168.1">
    <property type="nucleotide sequence ID" value="NZ_QPJT01000002.1"/>
</dbReference>
<dbReference type="PROSITE" id="PS50043">
    <property type="entry name" value="HTH_LUXR_2"/>
    <property type="match status" value="1"/>
</dbReference>
<gene>
    <name evidence="5" type="ORF">DFR58_102118</name>
</gene>
<dbReference type="AlphaFoldDB" id="A0A369BET4"/>
<sequence>MTLKTVLRIKKFFALLDSTGVVLRKKGSKRLLEYSDSSSIHIGVCLDESASGTNSIALAMRLKSSIYTLPHQHYCLFLKKWHIFSELLIIDKNTEGYLSLFSTEHLTNEFILITKLLAYKISNETKNMKKNYAIAINGGIGLTPRQLGVLKMIARGDTDMLVALKMGINVGTIRYHKTNIFRKLKVESALQAVVTALKLRLISLNDIDA</sequence>
<protein>
    <submittedName>
        <fullName evidence="5">DNA-binding NarL/FixJ family response regulator</fullName>
    </submittedName>
</protein>
<dbReference type="Proteomes" id="UP000253034">
    <property type="component" value="Unassembled WGS sequence"/>
</dbReference>
<comment type="caution">
    <text evidence="5">The sequence shown here is derived from an EMBL/GenBank/DDBJ whole genome shotgun (WGS) entry which is preliminary data.</text>
</comment>
<name>A0A369BET4_9FIRM</name>
<dbReference type="InterPro" id="IPR039420">
    <property type="entry name" value="WalR-like"/>
</dbReference>
<dbReference type="Pfam" id="PF00196">
    <property type="entry name" value="GerE"/>
    <property type="match status" value="1"/>
</dbReference>
<evidence type="ECO:0000313" key="5">
    <source>
        <dbReference type="EMBL" id="RCX20049.1"/>
    </source>
</evidence>
<dbReference type="SMART" id="SM00421">
    <property type="entry name" value="HTH_LUXR"/>
    <property type="match status" value="1"/>
</dbReference>
<keyword evidence="1" id="KW-0805">Transcription regulation</keyword>
<evidence type="ECO:0000256" key="1">
    <source>
        <dbReference type="ARBA" id="ARBA00023015"/>
    </source>
</evidence>
<organism evidence="5 6">
    <name type="scientific">Anaerobacterium chartisolvens</name>
    <dbReference type="NCBI Taxonomy" id="1297424"/>
    <lineage>
        <taxon>Bacteria</taxon>
        <taxon>Bacillati</taxon>
        <taxon>Bacillota</taxon>
        <taxon>Clostridia</taxon>
        <taxon>Eubacteriales</taxon>
        <taxon>Oscillospiraceae</taxon>
        <taxon>Anaerobacterium</taxon>
    </lineage>
</organism>
<dbReference type="GO" id="GO:0003677">
    <property type="term" value="F:DNA binding"/>
    <property type="evidence" value="ECO:0007669"/>
    <property type="project" value="UniProtKB-KW"/>
</dbReference>
<dbReference type="InterPro" id="IPR016032">
    <property type="entry name" value="Sig_transdc_resp-reg_C-effctor"/>
</dbReference>
<dbReference type="EMBL" id="QPJT01000002">
    <property type="protein sequence ID" value="RCX20049.1"/>
    <property type="molecule type" value="Genomic_DNA"/>
</dbReference>
<keyword evidence="2 5" id="KW-0238">DNA-binding</keyword>
<dbReference type="PRINTS" id="PR00038">
    <property type="entry name" value="HTHLUXR"/>
</dbReference>
<evidence type="ECO:0000256" key="3">
    <source>
        <dbReference type="ARBA" id="ARBA00023163"/>
    </source>
</evidence>
<dbReference type="GO" id="GO:0006355">
    <property type="term" value="P:regulation of DNA-templated transcription"/>
    <property type="evidence" value="ECO:0007669"/>
    <property type="project" value="InterPro"/>
</dbReference>
<keyword evidence="3" id="KW-0804">Transcription</keyword>
<evidence type="ECO:0000259" key="4">
    <source>
        <dbReference type="PROSITE" id="PS50043"/>
    </source>
</evidence>
<evidence type="ECO:0000256" key="2">
    <source>
        <dbReference type="ARBA" id="ARBA00023125"/>
    </source>
</evidence>
<dbReference type="SUPFAM" id="SSF46894">
    <property type="entry name" value="C-terminal effector domain of the bipartite response regulators"/>
    <property type="match status" value="1"/>
</dbReference>